<dbReference type="RefSeq" id="WP_308489979.1">
    <property type="nucleotide sequence ID" value="NZ_JAVFCB010000008.1"/>
</dbReference>
<feature type="transmembrane region" description="Helical" evidence="5">
    <location>
        <begin position="245"/>
        <end position="264"/>
    </location>
</feature>
<reference evidence="7 8" key="1">
    <citation type="submission" date="2023-08" db="EMBL/GenBank/DDBJ databases">
        <title>Microbacterium sp. nov., isolated from a waste landfill.</title>
        <authorList>
            <person name="Wen W."/>
        </authorList>
    </citation>
    <scope>NUCLEOTIDE SEQUENCE [LARGE SCALE GENOMIC DNA]</scope>
    <source>
        <strain evidence="7 8">ASV81</strain>
    </source>
</reference>
<evidence type="ECO:0000256" key="4">
    <source>
        <dbReference type="ARBA" id="ARBA00023136"/>
    </source>
</evidence>
<dbReference type="Pfam" id="PF01740">
    <property type="entry name" value="STAS"/>
    <property type="match status" value="1"/>
</dbReference>
<keyword evidence="2 5" id="KW-0812">Transmembrane</keyword>
<protein>
    <submittedName>
        <fullName evidence="7">SulP family inorganic anion transporter</fullName>
    </submittedName>
</protein>
<dbReference type="PROSITE" id="PS50801">
    <property type="entry name" value="STAS"/>
    <property type="match status" value="1"/>
</dbReference>
<feature type="transmembrane region" description="Helical" evidence="5">
    <location>
        <begin position="207"/>
        <end position="225"/>
    </location>
</feature>
<feature type="transmembrane region" description="Helical" evidence="5">
    <location>
        <begin position="381"/>
        <end position="412"/>
    </location>
</feature>
<dbReference type="InterPro" id="IPR002645">
    <property type="entry name" value="STAS_dom"/>
</dbReference>
<dbReference type="CDD" id="cd07042">
    <property type="entry name" value="STAS_SulP_like_sulfate_transporter"/>
    <property type="match status" value="1"/>
</dbReference>
<evidence type="ECO:0000259" key="6">
    <source>
        <dbReference type="PROSITE" id="PS50801"/>
    </source>
</evidence>
<sequence length="549" mass="56294">MSTSARSRSAVRSLLPSPADYRELPRSWKGDLLAGVTVGIVALPLALAFGVSSGAGAESGLVTAIIAGVVAAVFGGSNVQVSGPTGAMVVVLAPIIAAHGTGALALICVLAGLIVLTAGALRLGRTISYIPWPVIEGFTLGIAVIIFLQQVPTATGSHGHSTNAAVAAVETLLAAQWPKIGWSLLLVAIVVVVMLVSLRIHPRFPGSLVAIVIAALVAALFGLPVDTIGRLPAGLPAPVLPSFDPGAIATLLGSAVAVAALAAIESLLSARVASTLADTGPYDADRELVGQGLASIAAGLFGGMPATGAIARTAVGVRAGARTRVTAITHGLLLLVIVLVGSAVVSRVPLAALAGVLMVTASRMIALRTVRTILGASRADAVVFCLTAIVTVSVDLIYAVLIGLLVAGFFALRQLARTSGVHREELPGAAQPGDERIAVFRLEGALFFGAAERTLERVAALRDVEVVILRMSQLQLLDATGAQVVTELIASLERRGITVLVKGIRPDHREIAERVGVISSLRHQNHLFDDLGSAVAHARSHVVRGPWVR</sequence>
<proteinExistence type="predicted"/>
<comment type="subcellular location">
    <subcellularLocation>
        <location evidence="1">Membrane</location>
        <topology evidence="1">Multi-pass membrane protein</topology>
    </subcellularLocation>
</comment>
<evidence type="ECO:0000256" key="2">
    <source>
        <dbReference type="ARBA" id="ARBA00022692"/>
    </source>
</evidence>
<feature type="transmembrane region" description="Helical" evidence="5">
    <location>
        <begin position="61"/>
        <end position="81"/>
    </location>
</feature>
<feature type="transmembrane region" description="Helical" evidence="5">
    <location>
        <begin position="87"/>
        <end position="117"/>
    </location>
</feature>
<feature type="domain" description="STAS" evidence="6">
    <location>
        <begin position="437"/>
        <end position="538"/>
    </location>
</feature>
<gene>
    <name evidence="7" type="ORF">RBR11_13990</name>
</gene>
<evidence type="ECO:0000313" key="8">
    <source>
        <dbReference type="Proteomes" id="UP001230289"/>
    </source>
</evidence>
<evidence type="ECO:0000313" key="7">
    <source>
        <dbReference type="EMBL" id="MDQ4215029.1"/>
    </source>
</evidence>
<organism evidence="7 8">
    <name type="scientific">Microbacterium capsulatum</name>
    <dbReference type="NCBI Taxonomy" id="3041921"/>
    <lineage>
        <taxon>Bacteria</taxon>
        <taxon>Bacillati</taxon>
        <taxon>Actinomycetota</taxon>
        <taxon>Actinomycetes</taxon>
        <taxon>Micrococcales</taxon>
        <taxon>Microbacteriaceae</taxon>
        <taxon>Microbacterium</taxon>
    </lineage>
</organism>
<dbReference type="InterPro" id="IPR001902">
    <property type="entry name" value="SLC26A/SulP_fam"/>
</dbReference>
<keyword evidence="4 5" id="KW-0472">Membrane</keyword>
<accession>A0ABU0XK69</accession>
<feature type="transmembrane region" description="Helical" evidence="5">
    <location>
        <begin position="32"/>
        <end position="49"/>
    </location>
</feature>
<feature type="transmembrane region" description="Helical" evidence="5">
    <location>
        <begin position="129"/>
        <end position="148"/>
    </location>
</feature>
<dbReference type="PANTHER" id="PTHR11814">
    <property type="entry name" value="SULFATE TRANSPORTER"/>
    <property type="match status" value="1"/>
</dbReference>
<dbReference type="Gene3D" id="3.30.750.24">
    <property type="entry name" value="STAS domain"/>
    <property type="match status" value="1"/>
</dbReference>
<feature type="transmembrane region" description="Helical" evidence="5">
    <location>
        <begin position="180"/>
        <end position="200"/>
    </location>
</feature>
<evidence type="ECO:0000256" key="3">
    <source>
        <dbReference type="ARBA" id="ARBA00022989"/>
    </source>
</evidence>
<dbReference type="EMBL" id="JAVFCB010000008">
    <property type="protein sequence ID" value="MDQ4215029.1"/>
    <property type="molecule type" value="Genomic_DNA"/>
</dbReference>
<keyword evidence="8" id="KW-1185">Reference proteome</keyword>
<evidence type="ECO:0000256" key="5">
    <source>
        <dbReference type="SAM" id="Phobius"/>
    </source>
</evidence>
<feature type="transmembrane region" description="Helical" evidence="5">
    <location>
        <begin position="332"/>
        <end position="361"/>
    </location>
</feature>
<keyword evidence="3 5" id="KW-1133">Transmembrane helix</keyword>
<dbReference type="InterPro" id="IPR011547">
    <property type="entry name" value="SLC26A/SulP_dom"/>
</dbReference>
<comment type="caution">
    <text evidence="7">The sequence shown here is derived from an EMBL/GenBank/DDBJ whole genome shotgun (WGS) entry which is preliminary data.</text>
</comment>
<evidence type="ECO:0000256" key="1">
    <source>
        <dbReference type="ARBA" id="ARBA00004141"/>
    </source>
</evidence>
<dbReference type="Proteomes" id="UP001230289">
    <property type="component" value="Unassembled WGS sequence"/>
</dbReference>
<name>A0ABU0XK69_9MICO</name>
<dbReference type="InterPro" id="IPR036513">
    <property type="entry name" value="STAS_dom_sf"/>
</dbReference>
<dbReference type="SUPFAM" id="SSF52091">
    <property type="entry name" value="SpoIIaa-like"/>
    <property type="match status" value="1"/>
</dbReference>
<dbReference type="Pfam" id="PF00916">
    <property type="entry name" value="Sulfate_transp"/>
    <property type="match status" value="1"/>
</dbReference>